<dbReference type="PANTHER" id="PTHR46142">
    <property type="match status" value="1"/>
</dbReference>
<dbReference type="Gene3D" id="3.10.180.10">
    <property type="entry name" value="2,3-Dihydroxybiphenyl 1,2-Dioxygenase, domain 1"/>
    <property type="match status" value="1"/>
</dbReference>
<name>A0A833VE79_9POAL</name>
<dbReference type="PROSITE" id="PS51819">
    <property type="entry name" value="VOC"/>
    <property type="match status" value="1"/>
</dbReference>
<dbReference type="CDD" id="cd07245">
    <property type="entry name" value="VOC_like"/>
    <property type="match status" value="1"/>
</dbReference>
<dbReference type="InterPro" id="IPR037523">
    <property type="entry name" value="VOC_core"/>
</dbReference>
<dbReference type="InterPro" id="IPR004360">
    <property type="entry name" value="Glyas_Fos-R_dOase_dom"/>
</dbReference>
<gene>
    <name evidence="2" type="ORF">FCM35_KLT13566</name>
</gene>
<evidence type="ECO:0000313" key="3">
    <source>
        <dbReference type="Proteomes" id="UP000623129"/>
    </source>
</evidence>
<protein>
    <submittedName>
        <fullName evidence="2">Glyoxalase-like domain-containing protein</fullName>
    </submittedName>
</protein>
<evidence type="ECO:0000259" key="1">
    <source>
        <dbReference type="PROSITE" id="PS51819"/>
    </source>
</evidence>
<evidence type="ECO:0000313" key="2">
    <source>
        <dbReference type="EMBL" id="KAF3322425.1"/>
    </source>
</evidence>
<feature type="domain" description="VOC" evidence="1">
    <location>
        <begin position="17"/>
        <end position="141"/>
    </location>
</feature>
<proteinExistence type="predicted"/>
<dbReference type="Pfam" id="PF00903">
    <property type="entry name" value="Glyoxalase"/>
    <property type="match status" value="1"/>
</dbReference>
<dbReference type="EMBL" id="SWLB01000025">
    <property type="protein sequence ID" value="KAF3322425.1"/>
    <property type="molecule type" value="Genomic_DNA"/>
</dbReference>
<dbReference type="SUPFAM" id="SSF54593">
    <property type="entry name" value="Glyoxalase/Bleomycin resistance protein/Dihydroxybiphenyl dioxygenase"/>
    <property type="match status" value="1"/>
</dbReference>
<accession>A0A833VE79</accession>
<dbReference type="InterPro" id="IPR029068">
    <property type="entry name" value="Glyas_Bleomycin-R_OHBP_Dase"/>
</dbReference>
<dbReference type="AlphaFoldDB" id="A0A833VE79"/>
<dbReference type="PANTHER" id="PTHR46142:SF4">
    <property type="entry name" value="OS04G0538900 PROTEIN"/>
    <property type="match status" value="1"/>
</dbReference>
<keyword evidence="3" id="KW-1185">Reference proteome</keyword>
<dbReference type="Proteomes" id="UP000623129">
    <property type="component" value="Unassembled WGS sequence"/>
</dbReference>
<organism evidence="2 3">
    <name type="scientific">Carex littledalei</name>
    <dbReference type="NCBI Taxonomy" id="544730"/>
    <lineage>
        <taxon>Eukaryota</taxon>
        <taxon>Viridiplantae</taxon>
        <taxon>Streptophyta</taxon>
        <taxon>Embryophyta</taxon>
        <taxon>Tracheophyta</taxon>
        <taxon>Spermatophyta</taxon>
        <taxon>Magnoliopsida</taxon>
        <taxon>Liliopsida</taxon>
        <taxon>Poales</taxon>
        <taxon>Cyperaceae</taxon>
        <taxon>Cyperoideae</taxon>
        <taxon>Cariceae</taxon>
        <taxon>Carex</taxon>
        <taxon>Carex subgen. Euthyceras</taxon>
    </lineage>
</organism>
<sequence>MGLDKQEIPSLFLPLLSLNHVSFLCTSVDNSVKFYQELLGFELIKRPASLNFEGAWLHKYGISIHLLQKDSGDSNTPNKQSEINPKSNHISFQCENIDVVRKKLGDVGKEYVSAVVKDGDILVDQIFFHDPDGNTIEICNCQKLPVVPLSPGCHVNMTPP</sequence>
<comment type="caution">
    <text evidence="2">The sequence shown here is derived from an EMBL/GenBank/DDBJ whole genome shotgun (WGS) entry which is preliminary data.</text>
</comment>
<reference evidence="2" key="1">
    <citation type="submission" date="2020-01" db="EMBL/GenBank/DDBJ databases">
        <title>Genome sequence of Kobresia littledalei, the first chromosome-level genome in the family Cyperaceae.</title>
        <authorList>
            <person name="Qu G."/>
        </authorList>
    </citation>
    <scope>NUCLEOTIDE SEQUENCE</scope>
    <source>
        <strain evidence="2">C.B.Clarke</strain>
        <tissue evidence="2">Leaf</tissue>
    </source>
</reference>
<dbReference type="OrthoDB" id="16820at2759"/>